<feature type="region of interest" description="Disordered" evidence="1">
    <location>
        <begin position="616"/>
        <end position="664"/>
    </location>
</feature>
<feature type="compositionally biased region" description="Basic residues" evidence="1">
    <location>
        <begin position="646"/>
        <end position="658"/>
    </location>
</feature>
<gene>
    <name evidence="2" type="ORF">SNAT2548_LOCUS8943</name>
</gene>
<keyword evidence="3" id="KW-1185">Reference proteome</keyword>
<dbReference type="AlphaFoldDB" id="A0A812KNS2"/>
<accession>A0A812KNS2</accession>
<evidence type="ECO:0000313" key="2">
    <source>
        <dbReference type="EMBL" id="CAE7227302.1"/>
    </source>
</evidence>
<reference evidence="2" key="1">
    <citation type="submission" date="2021-02" db="EMBL/GenBank/DDBJ databases">
        <authorList>
            <person name="Dougan E. K."/>
            <person name="Rhodes N."/>
            <person name="Thang M."/>
            <person name="Chan C."/>
        </authorList>
    </citation>
    <scope>NUCLEOTIDE SEQUENCE</scope>
</reference>
<dbReference type="Proteomes" id="UP000604046">
    <property type="component" value="Unassembled WGS sequence"/>
</dbReference>
<evidence type="ECO:0008006" key="4">
    <source>
        <dbReference type="Google" id="ProtNLM"/>
    </source>
</evidence>
<protein>
    <recommendedName>
        <fullName evidence="4">MULE transposase domain-containing protein</fullName>
    </recommendedName>
</protein>
<evidence type="ECO:0000256" key="1">
    <source>
        <dbReference type="SAM" id="MobiDB-lite"/>
    </source>
</evidence>
<evidence type="ECO:0000313" key="3">
    <source>
        <dbReference type="Proteomes" id="UP000604046"/>
    </source>
</evidence>
<organism evidence="2 3">
    <name type="scientific">Symbiodinium natans</name>
    <dbReference type="NCBI Taxonomy" id="878477"/>
    <lineage>
        <taxon>Eukaryota</taxon>
        <taxon>Sar</taxon>
        <taxon>Alveolata</taxon>
        <taxon>Dinophyceae</taxon>
        <taxon>Suessiales</taxon>
        <taxon>Symbiodiniaceae</taxon>
        <taxon>Symbiodinium</taxon>
    </lineage>
</organism>
<sequence length="780" mass="87686">MWKLKPAMVPWELADEEEDRYERKDKFGNLWFGKKEALAGRKVLDIIEAEWGSRKRCLVKRPSRTYVYCRCSEKCRMVVQYGSEDGKLVREGKDEHRHGEDVRGEIRSIASQPQRAAAALVEWSIAHPDGNLPARQQIQTRKQYTRSARVEDKIVEVLGYVQSVKERGATEPWHCRVLEVDESAGIFCYTTDFYVSLLVEHWETLMEHGLRLACDGTHDISNSRIKLIAVGWLAQHVPRQSIETTFVLLGFALAPSENHVAVRLLLDSLDAHVREHLGDGLRKASVAHIDGGPALVKAFVDFFGQDFQLVRSLEHVKRNIREQGVKKLTQSSWWTSTKRWVSKSAFIRNNYVFDRYWHHCFQLLENAGEANFVAYLQTEHFQKDAGVWTAAWRAAILDPGCGSYSLNAVDSFWKLLDQYVPEEKTLPLRQVMERYEHTGRVFQNDGKWSALSVEPSTLVTAAMVGEASAELSPRLDWKDDKQVGRMSSKTLERMLGQEATLMLEFNTGQENATKVFCKYGPSDYNAVEMEALFELERSTSSATVDAALQKIGALDADGFHPRRVSATYEKFTALYEEEGQLLESHRDFWQRGVTEHYIHVSTKNLGAKLPEVFSSLVPRTTPTGRPRGRPKGIKRPSRDSESAGRGRSRGRGRGSKKRPAADGIATGVEQQLEDLFGEKAASHGLGHLLGSDFAGDTTAPGTPPEVAARLESLVAEGRLPRTTAEQRRRNNRTSGTTYGVPPGLKEALEAGYIHPNLPAPQGMVWNLVARKTFVLQARGG</sequence>
<feature type="compositionally biased region" description="Basic residues" evidence="1">
    <location>
        <begin position="626"/>
        <end position="635"/>
    </location>
</feature>
<comment type="caution">
    <text evidence="2">The sequence shown here is derived from an EMBL/GenBank/DDBJ whole genome shotgun (WGS) entry which is preliminary data.</text>
</comment>
<proteinExistence type="predicted"/>
<name>A0A812KNS2_9DINO</name>
<feature type="region of interest" description="Disordered" evidence="1">
    <location>
        <begin position="722"/>
        <end position="742"/>
    </location>
</feature>
<dbReference type="OrthoDB" id="423508at2759"/>
<dbReference type="EMBL" id="CAJNDS010000673">
    <property type="protein sequence ID" value="CAE7227302.1"/>
    <property type="molecule type" value="Genomic_DNA"/>
</dbReference>